<evidence type="ECO:0000256" key="3">
    <source>
        <dbReference type="PROSITE-ProRule" id="PRU00333"/>
    </source>
</evidence>
<evidence type="ECO:0000256" key="2">
    <source>
        <dbReference type="ARBA" id="ARBA00022679"/>
    </source>
</evidence>
<keyword evidence="2 3" id="KW-0808">Transferase</keyword>
<sequence length="304" mass="31713">MTEPARDGDVLRIDGGTATELQRAGIAVESPWWTTRALLTDKNRTVLSGIHQRFLAGGAQVLTANTFRCNLRSLRALGLDGAGLGWMVHAAVGVAKSARQAAGSDAVIAGSMAPVADCYRPDLVPNDDELRAEHQWLATELMRSGVDIVLIETMNSIREARIALEQVLAAGGVAWVSFVCADGARLLSGEPLADAARAVERDGADGVLVNCAPLETTEACLAELSDSCDVRFGAYPNVEDRLAERAADGDGFPAAVSPADFAATLRRWHGEYGASLLGGCCGSGPDHIAAVGEFGSAPRAVASS</sequence>
<keyword evidence="3" id="KW-0479">Metal-binding</keyword>
<dbReference type="InterPro" id="IPR003726">
    <property type="entry name" value="HCY_dom"/>
</dbReference>
<dbReference type="RefSeq" id="WP_345405755.1">
    <property type="nucleotide sequence ID" value="NZ_BAABLA010000121.1"/>
</dbReference>
<reference evidence="6" key="1">
    <citation type="journal article" date="2019" name="Int. J. Syst. Evol. Microbiol.">
        <title>The Global Catalogue of Microorganisms (GCM) 10K type strain sequencing project: providing services to taxonomists for standard genome sequencing and annotation.</title>
        <authorList>
            <consortium name="The Broad Institute Genomics Platform"/>
            <consortium name="The Broad Institute Genome Sequencing Center for Infectious Disease"/>
            <person name="Wu L."/>
            <person name="Ma J."/>
        </authorList>
    </citation>
    <scope>NUCLEOTIDE SEQUENCE [LARGE SCALE GENOMIC DNA]</scope>
    <source>
        <strain evidence="6">KCTC 32255</strain>
    </source>
</reference>
<dbReference type="Pfam" id="PF02574">
    <property type="entry name" value="S-methyl_trans"/>
    <property type="match status" value="1"/>
</dbReference>
<dbReference type="InterPro" id="IPR036589">
    <property type="entry name" value="HCY_dom_sf"/>
</dbReference>
<dbReference type="PIRSF" id="PIRSF037505">
    <property type="entry name" value="Betaine_HMT"/>
    <property type="match status" value="1"/>
</dbReference>
<organism evidence="5 6">
    <name type="scientific">Haloechinothrix salitolerans</name>
    <dbReference type="NCBI Taxonomy" id="926830"/>
    <lineage>
        <taxon>Bacteria</taxon>
        <taxon>Bacillati</taxon>
        <taxon>Actinomycetota</taxon>
        <taxon>Actinomycetes</taxon>
        <taxon>Pseudonocardiales</taxon>
        <taxon>Pseudonocardiaceae</taxon>
        <taxon>Haloechinothrix</taxon>
    </lineage>
</organism>
<dbReference type="Gene3D" id="3.20.20.330">
    <property type="entry name" value="Homocysteine-binding-like domain"/>
    <property type="match status" value="1"/>
</dbReference>
<evidence type="ECO:0000259" key="4">
    <source>
        <dbReference type="PROSITE" id="PS50970"/>
    </source>
</evidence>
<dbReference type="PROSITE" id="PS50970">
    <property type="entry name" value="HCY"/>
    <property type="match status" value="1"/>
</dbReference>
<dbReference type="SUPFAM" id="SSF82282">
    <property type="entry name" value="Homocysteine S-methyltransferase"/>
    <property type="match status" value="1"/>
</dbReference>
<dbReference type="Proteomes" id="UP001596337">
    <property type="component" value="Unassembled WGS sequence"/>
</dbReference>
<keyword evidence="1 3" id="KW-0489">Methyltransferase</keyword>
<keyword evidence="6" id="KW-1185">Reference proteome</keyword>
<dbReference type="PANTHER" id="PTHR11103">
    <property type="entry name" value="SLR1189 PROTEIN"/>
    <property type="match status" value="1"/>
</dbReference>
<comment type="caution">
    <text evidence="5">The sequence shown here is derived from an EMBL/GenBank/DDBJ whole genome shotgun (WGS) entry which is preliminary data.</text>
</comment>
<accession>A0ABW2BW93</accession>
<feature type="binding site" evidence="3">
    <location>
        <position position="211"/>
    </location>
    <ligand>
        <name>Zn(2+)</name>
        <dbReference type="ChEBI" id="CHEBI:29105"/>
    </ligand>
</feature>
<comment type="cofactor">
    <cofactor evidence="3">
        <name>Zn(2+)</name>
        <dbReference type="ChEBI" id="CHEBI:29105"/>
    </cofactor>
</comment>
<feature type="domain" description="Hcy-binding" evidence="4">
    <location>
        <begin position="1"/>
        <end position="295"/>
    </location>
</feature>
<feature type="binding site" evidence="3">
    <location>
        <position position="281"/>
    </location>
    <ligand>
        <name>Zn(2+)</name>
        <dbReference type="ChEBI" id="CHEBI:29105"/>
    </ligand>
</feature>
<evidence type="ECO:0000256" key="1">
    <source>
        <dbReference type="ARBA" id="ARBA00022603"/>
    </source>
</evidence>
<keyword evidence="3" id="KW-0862">Zinc</keyword>
<dbReference type="EMBL" id="JBHSXX010000001">
    <property type="protein sequence ID" value="MFC6866779.1"/>
    <property type="molecule type" value="Genomic_DNA"/>
</dbReference>
<evidence type="ECO:0000313" key="5">
    <source>
        <dbReference type="EMBL" id="MFC6866779.1"/>
    </source>
</evidence>
<dbReference type="InterPro" id="IPR017226">
    <property type="entry name" value="BHMT-like"/>
</dbReference>
<evidence type="ECO:0000313" key="6">
    <source>
        <dbReference type="Proteomes" id="UP001596337"/>
    </source>
</evidence>
<dbReference type="PANTHER" id="PTHR11103:SF18">
    <property type="entry name" value="SLR1189 PROTEIN"/>
    <property type="match status" value="1"/>
</dbReference>
<protein>
    <submittedName>
        <fullName evidence="5">Homocysteine S-methyltransferase family protein</fullName>
    </submittedName>
</protein>
<feature type="binding site" evidence="3">
    <location>
        <position position="280"/>
    </location>
    <ligand>
        <name>Zn(2+)</name>
        <dbReference type="ChEBI" id="CHEBI:29105"/>
    </ligand>
</feature>
<proteinExistence type="predicted"/>
<name>A0ABW2BW93_9PSEU</name>
<gene>
    <name evidence="5" type="ORF">ACFQGD_06430</name>
</gene>